<keyword evidence="6" id="KW-0732">Signal</keyword>
<dbReference type="SUPFAM" id="SSF103088">
    <property type="entry name" value="OmpA-like"/>
    <property type="match status" value="1"/>
</dbReference>
<dbReference type="Pfam" id="PF00691">
    <property type="entry name" value="OmpA"/>
    <property type="match status" value="1"/>
</dbReference>
<dbReference type="PANTHER" id="PTHR30329">
    <property type="entry name" value="STATOR ELEMENT OF FLAGELLAR MOTOR COMPLEX"/>
    <property type="match status" value="1"/>
</dbReference>
<feature type="signal peptide" evidence="6">
    <location>
        <begin position="1"/>
        <end position="19"/>
    </location>
</feature>
<gene>
    <name evidence="8" type="ORF">FG486_12085</name>
</gene>
<dbReference type="InterPro" id="IPR006664">
    <property type="entry name" value="OMP_bac"/>
</dbReference>
<evidence type="ECO:0000256" key="6">
    <source>
        <dbReference type="SAM" id="SignalP"/>
    </source>
</evidence>
<name>A0A7V8REN8_9SPHN</name>
<sequence>MMFRSCALTAMLMATPVQAQDCTAIGDQARIAATALDEAALTATYAAADRCDPALKTWIGQRLAAAMYNRAMKGSPVDEAALEQSLRYGRPWQTLATLGDIAAGRRDFAKAAARYQDALIEIADEVATPRRPGDAILVALRSKAEEAALLSPTYVKSARMRSGQQVGLSADSLRGVTFRPAALPVQFVFDSTELTTKGQDALVDLVSLLANDSAKGREIILVGHTDAKGDADYNLRLSQSRAMVVKEYLLRNGYRGTIRAEGRGEEQPYEPDDKSAYSEAERDQMSRRVELIRR</sequence>
<evidence type="ECO:0000256" key="2">
    <source>
        <dbReference type="ARBA" id="ARBA00023136"/>
    </source>
</evidence>
<dbReference type="PANTHER" id="PTHR30329:SF21">
    <property type="entry name" value="LIPOPROTEIN YIAD-RELATED"/>
    <property type="match status" value="1"/>
</dbReference>
<reference evidence="8 9" key="1">
    <citation type="journal article" date="1994" name="Int. J. Syst. Bacteriol.">
        <title>Phylogenetic positions of novel aerobic, bacteriochlorophyll a-containing bacteria and description of Roseococcus thiosulfatophilus gen. nov., sp. nov., Erythromicrobium ramosum gen. nov., sp. nov., and Erythrobacter litoralis sp. nov.</title>
        <authorList>
            <person name="Yurkov V."/>
            <person name="Stackebrandt E."/>
            <person name="Holmes A."/>
            <person name="Fuerst J.A."/>
            <person name="Hugenholtz P."/>
            <person name="Golecki J."/>
            <person name="Gad'on N."/>
            <person name="Gorlenko V.M."/>
            <person name="Kompantseva E.I."/>
            <person name="Drews G."/>
        </authorList>
    </citation>
    <scope>NUCLEOTIDE SEQUENCE [LARGE SCALE GENOMIC DNA]</scope>
    <source>
        <strain evidence="8 9">KR-99</strain>
    </source>
</reference>
<feature type="region of interest" description="Disordered" evidence="5">
    <location>
        <begin position="259"/>
        <end position="294"/>
    </location>
</feature>
<evidence type="ECO:0000259" key="7">
    <source>
        <dbReference type="PROSITE" id="PS51123"/>
    </source>
</evidence>
<evidence type="ECO:0000313" key="9">
    <source>
        <dbReference type="Proteomes" id="UP000589292"/>
    </source>
</evidence>
<dbReference type="Proteomes" id="UP000589292">
    <property type="component" value="Unassembled WGS sequence"/>
</dbReference>
<dbReference type="InterPro" id="IPR036737">
    <property type="entry name" value="OmpA-like_sf"/>
</dbReference>
<dbReference type="AlphaFoldDB" id="A0A7V8REN8"/>
<dbReference type="Gene3D" id="3.30.1330.60">
    <property type="entry name" value="OmpA-like domain"/>
    <property type="match status" value="1"/>
</dbReference>
<dbReference type="CDD" id="cd07185">
    <property type="entry name" value="OmpA_C-like"/>
    <property type="match status" value="1"/>
</dbReference>
<dbReference type="PRINTS" id="PR01021">
    <property type="entry name" value="OMPADOMAIN"/>
</dbReference>
<feature type="domain" description="OmpA-like" evidence="7">
    <location>
        <begin position="174"/>
        <end position="294"/>
    </location>
</feature>
<protein>
    <submittedName>
        <fullName evidence="8">OmpA family protein</fullName>
    </submittedName>
</protein>
<dbReference type="PROSITE" id="PS51123">
    <property type="entry name" value="OMPA_2"/>
    <property type="match status" value="1"/>
</dbReference>
<evidence type="ECO:0000256" key="4">
    <source>
        <dbReference type="PROSITE-ProRule" id="PRU00473"/>
    </source>
</evidence>
<keyword evidence="3" id="KW-0998">Cell outer membrane</keyword>
<dbReference type="InterPro" id="IPR006665">
    <property type="entry name" value="OmpA-like"/>
</dbReference>
<evidence type="ECO:0000256" key="3">
    <source>
        <dbReference type="ARBA" id="ARBA00023237"/>
    </source>
</evidence>
<organism evidence="8 9">
    <name type="scientific">Sphingomonas ursincola</name>
    <dbReference type="NCBI Taxonomy" id="56361"/>
    <lineage>
        <taxon>Bacteria</taxon>
        <taxon>Pseudomonadati</taxon>
        <taxon>Pseudomonadota</taxon>
        <taxon>Alphaproteobacteria</taxon>
        <taxon>Sphingomonadales</taxon>
        <taxon>Sphingomonadaceae</taxon>
        <taxon>Sphingomonas</taxon>
    </lineage>
</organism>
<dbReference type="EMBL" id="VDES01000002">
    <property type="protein sequence ID" value="MBA1375079.1"/>
    <property type="molecule type" value="Genomic_DNA"/>
</dbReference>
<comment type="caution">
    <text evidence="8">The sequence shown here is derived from an EMBL/GenBank/DDBJ whole genome shotgun (WGS) entry which is preliminary data.</text>
</comment>
<feature type="chain" id="PRO_5031054225" evidence="6">
    <location>
        <begin position="20"/>
        <end position="294"/>
    </location>
</feature>
<keyword evidence="9" id="KW-1185">Reference proteome</keyword>
<evidence type="ECO:0000256" key="5">
    <source>
        <dbReference type="SAM" id="MobiDB-lite"/>
    </source>
</evidence>
<evidence type="ECO:0000256" key="1">
    <source>
        <dbReference type="ARBA" id="ARBA00004442"/>
    </source>
</evidence>
<accession>A0A7V8REN8</accession>
<evidence type="ECO:0000313" key="8">
    <source>
        <dbReference type="EMBL" id="MBA1375079.1"/>
    </source>
</evidence>
<proteinExistence type="predicted"/>
<dbReference type="GO" id="GO:0009279">
    <property type="term" value="C:cell outer membrane"/>
    <property type="evidence" value="ECO:0007669"/>
    <property type="project" value="UniProtKB-SubCell"/>
</dbReference>
<comment type="subcellular location">
    <subcellularLocation>
        <location evidence="1">Cell outer membrane</location>
    </subcellularLocation>
</comment>
<dbReference type="InterPro" id="IPR050330">
    <property type="entry name" value="Bact_OuterMem_StrucFunc"/>
</dbReference>
<keyword evidence="2 4" id="KW-0472">Membrane</keyword>